<accession>A0ABW5TCG2</accession>
<name>A0ABW5TCG2_9FLAO</name>
<protein>
    <submittedName>
        <fullName evidence="1">Type II toxin-antitoxin system RelE/ParE family toxin</fullName>
    </submittedName>
</protein>
<dbReference type="EMBL" id="JBHULY010000016">
    <property type="protein sequence ID" value="MFD2726213.1"/>
    <property type="molecule type" value="Genomic_DNA"/>
</dbReference>
<dbReference type="Gene3D" id="3.30.2310.20">
    <property type="entry name" value="RelE-like"/>
    <property type="match status" value="1"/>
</dbReference>
<evidence type="ECO:0000313" key="2">
    <source>
        <dbReference type="Proteomes" id="UP001597476"/>
    </source>
</evidence>
<dbReference type="RefSeq" id="WP_380290936.1">
    <property type="nucleotide sequence ID" value="NZ_JBHULY010000016.1"/>
</dbReference>
<proteinExistence type="predicted"/>
<keyword evidence="2" id="KW-1185">Reference proteome</keyword>
<organism evidence="1 2">
    <name type="scientific">Hyunsoonleella rubra</name>
    <dbReference type="NCBI Taxonomy" id="1737062"/>
    <lineage>
        <taxon>Bacteria</taxon>
        <taxon>Pseudomonadati</taxon>
        <taxon>Bacteroidota</taxon>
        <taxon>Flavobacteriia</taxon>
        <taxon>Flavobacteriales</taxon>
        <taxon>Flavobacteriaceae</taxon>
    </lineage>
</organism>
<reference evidence="2" key="1">
    <citation type="journal article" date="2019" name="Int. J. Syst. Evol. Microbiol.">
        <title>The Global Catalogue of Microorganisms (GCM) 10K type strain sequencing project: providing services to taxonomists for standard genome sequencing and annotation.</title>
        <authorList>
            <consortium name="The Broad Institute Genomics Platform"/>
            <consortium name="The Broad Institute Genome Sequencing Center for Infectious Disease"/>
            <person name="Wu L."/>
            <person name="Ma J."/>
        </authorList>
    </citation>
    <scope>NUCLEOTIDE SEQUENCE [LARGE SCALE GENOMIC DNA]</scope>
    <source>
        <strain evidence="2">KCTC 42398</strain>
    </source>
</reference>
<dbReference type="InterPro" id="IPR035093">
    <property type="entry name" value="RelE/ParE_toxin_dom_sf"/>
</dbReference>
<evidence type="ECO:0000313" key="1">
    <source>
        <dbReference type="EMBL" id="MFD2726213.1"/>
    </source>
</evidence>
<sequence length="93" mass="11428">MPHKLIIKPEAEIELIEALEWYEKKQTGLGRKLYLEFDTIFEDIATRPEHFQKRYRDIRVRFTRTFNFGIHYTFENDTMFVHAIWHTSRKPLK</sequence>
<dbReference type="Proteomes" id="UP001597476">
    <property type="component" value="Unassembled WGS sequence"/>
</dbReference>
<gene>
    <name evidence="1" type="ORF">ACFSR8_08300</name>
</gene>
<comment type="caution">
    <text evidence="1">The sequence shown here is derived from an EMBL/GenBank/DDBJ whole genome shotgun (WGS) entry which is preliminary data.</text>
</comment>